<feature type="domain" description="Leucine-rich repeat-containing N-terminal plant-type" evidence="9">
    <location>
        <begin position="23"/>
        <end position="63"/>
    </location>
</feature>
<evidence type="ECO:0000256" key="2">
    <source>
        <dbReference type="ARBA" id="ARBA00004370"/>
    </source>
</evidence>
<keyword evidence="6" id="KW-0677">Repeat</keyword>
<dbReference type="SUPFAM" id="SSF52058">
    <property type="entry name" value="L domain-like"/>
    <property type="match status" value="1"/>
</dbReference>
<evidence type="ECO:0000256" key="8">
    <source>
        <dbReference type="ARBA" id="ARBA00038043"/>
    </source>
</evidence>
<keyword evidence="11" id="KW-1185">Reference proteome</keyword>
<keyword evidence="3" id="KW-0964">Secreted</keyword>
<evidence type="ECO:0000256" key="5">
    <source>
        <dbReference type="ARBA" id="ARBA00022729"/>
    </source>
</evidence>
<dbReference type="InterPro" id="IPR013210">
    <property type="entry name" value="LRR_N_plant-typ"/>
</dbReference>
<dbReference type="AlphaFoldDB" id="A0A9Q0T192"/>
<keyword evidence="4" id="KW-0433">Leucine-rich repeat</keyword>
<evidence type="ECO:0000256" key="4">
    <source>
        <dbReference type="ARBA" id="ARBA00022614"/>
    </source>
</evidence>
<dbReference type="Pfam" id="PF08263">
    <property type="entry name" value="LRRNT_2"/>
    <property type="match status" value="1"/>
</dbReference>
<dbReference type="InterPro" id="IPR032675">
    <property type="entry name" value="LRR_dom_sf"/>
</dbReference>
<organism evidence="10 11">
    <name type="scientific">Salix viminalis</name>
    <name type="common">Common osier</name>
    <name type="synonym">Basket willow</name>
    <dbReference type="NCBI Taxonomy" id="40686"/>
    <lineage>
        <taxon>Eukaryota</taxon>
        <taxon>Viridiplantae</taxon>
        <taxon>Streptophyta</taxon>
        <taxon>Embryophyta</taxon>
        <taxon>Tracheophyta</taxon>
        <taxon>Spermatophyta</taxon>
        <taxon>Magnoliopsida</taxon>
        <taxon>eudicotyledons</taxon>
        <taxon>Gunneridae</taxon>
        <taxon>Pentapetalae</taxon>
        <taxon>rosids</taxon>
        <taxon>fabids</taxon>
        <taxon>Malpighiales</taxon>
        <taxon>Salicaceae</taxon>
        <taxon>Saliceae</taxon>
        <taxon>Salix</taxon>
    </lineage>
</organism>
<keyword evidence="7" id="KW-0472">Membrane</keyword>
<dbReference type="OrthoDB" id="676979at2759"/>
<evidence type="ECO:0000313" key="11">
    <source>
        <dbReference type="Proteomes" id="UP001151529"/>
    </source>
</evidence>
<evidence type="ECO:0000259" key="9">
    <source>
        <dbReference type="Pfam" id="PF08263"/>
    </source>
</evidence>
<keyword evidence="3" id="KW-0134">Cell wall</keyword>
<comment type="caution">
    <text evidence="10">The sequence shown here is derived from an EMBL/GenBank/DDBJ whole genome shotgun (WGS) entry which is preliminary data.</text>
</comment>
<evidence type="ECO:0000256" key="6">
    <source>
        <dbReference type="ARBA" id="ARBA00022737"/>
    </source>
</evidence>
<name>A0A9Q0T192_SALVM</name>
<reference evidence="10" key="2">
    <citation type="journal article" date="2023" name="Int. J. Mol. Sci.">
        <title>De Novo Assembly and Annotation of 11 Diverse Shrub Willow (Salix) Genomes Reveals Novel Gene Organization in Sex-Linked Regions.</title>
        <authorList>
            <person name="Hyden B."/>
            <person name="Feng K."/>
            <person name="Yates T.B."/>
            <person name="Jawdy S."/>
            <person name="Cereghino C."/>
            <person name="Smart L.B."/>
            <person name="Muchero W."/>
        </authorList>
    </citation>
    <scope>NUCLEOTIDE SEQUENCE [LARGE SCALE GENOMIC DNA]</scope>
    <source>
        <tissue evidence="10">Shoot tip</tissue>
    </source>
</reference>
<dbReference type="GO" id="GO:0016020">
    <property type="term" value="C:membrane"/>
    <property type="evidence" value="ECO:0007669"/>
    <property type="project" value="UniProtKB-SubCell"/>
</dbReference>
<evidence type="ECO:0000256" key="3">
    <source>
        <dbReference type="ARBA" id="ARBA00022512"/>
    </source>
</evidence>
<dbReference type="InterPro" id="IPR053211">
    <property type="entry name" value="DNA_repair-toleration"/>
</dbReference>
<keyword evidence="5" id="KW-0732">Signal</keyword>
<comment type="subcellular location">
    <subcellularLocation>
        <location evidence="2">Membrane</location>
    </subcellularLocation>
    <subcellularLocation>
        <location evidence="1">Secreted</location>
        <location evidence="1">Cell wall</location>
    </subcellularLocation>
</comment>
<sequence>MLTSNHVSASITDHQQAAGGVLEVEALLKWKKSLSGQAQSLLSSWKQVPGSDKSPCTWSGIHCINGGSVSTINLTSFQLKGTLDDFNFSSFHNLSCLDLQHNSLIGNIPPRISNLSKLEILNLGYNHAKPRQQSPVRLNPAGARKVEIPQRASLEFK</sequence>
<dbReference type="PANTHER" id="PTHR48060">
    <property type="entry name" value="DNA DAMAGE-REPAIR/TOLERATION PROTEIN DRT100"/>
    <property type="match status" value="1"/>
</dbReference>
<comment type="similarity">
    <text evidence="8">Belongs to the polygalacturonase-inhibiting protein family.</text>
</comment>
<protein>
    <recommendedName>
        <fullName evidence="9">Leucine-rich repeat-containing N-terminal plant-type domain-containing protein</fullName>
    </recommendedName>
</protein>
<evidence type="ECO:0000313" key="10">
    <source>
        <dbReference type="EMBL" id="KAJ6696710.1"/>
    </source>
</evidence>
<reference evidence="10" key="1">
    <citation type="submission" date="2022-11" db="EMBL/GenBank/DDBJ databases">
        <authorList>
            <person name="Hyden B.L."/>
            <person name="Feng K."/>
            <person name="Yates T."/>
            <person name="Jawdy S."/>
            <person name="Smart L.B."/>
            <person name="Muchero W."/>
        </authorList>
    </citation>
    <scope>NUCLEOTIDE SEQUENCE</scope>
    <source>
        <tissue evidence="10">Shoot tip</tissue>
    </source>
</reference>
<proteinExistence type="inferred from homology"/>
<evidence type="ECO:0000256" key="7">
    <source>
        <dbReference type="ARBA" id="ARBA00023136"/>
    </source>
</evidence>
<accession>A0A9Q0T192</accession>
<dbReference type="EMBL" id="JAPFFL010000010">
    <property type="protein sequence ID" value="KAJ6696710.1"/>
    <property type="molecule type" value="Genomic_DNA"/>
</dbReference>
<dbReference type="Proteomes" id="UP001151529">
    <property type="component" value="Chromosome 19"/>
</dbReference>
<dbReference type="PANTHER" id="PTHR48060:SF24">
    <property type="entry name" value="NON-SPECIFIC SERINE_THREONINE PROTEIN KINASE"/>
    <property type="match status" value="1"/>
</dbReference>
<evidence type="ECO:0000256" key="1">
    <source>
        <dbReference type="ARBA" id="ARBA00004191"/>
    </source>
</evidence>
<dbReference type="FunFam" id="3.80.10.10:FF:000400">
    <property type="entry name" value="Nuclear pore complex protein NUP107"/>
    <property type="match status" value="1"/>
</dbReference>
<dbReference type="Gene3D" id="3.80.10.10">
    <property type="entry name" value="Ribonuclease Inhibitor"/>
    <property type="match status" value="1"/>
</dbReference>
<gene>
    <name evidence="10" type="ORF">OIU85_003095</name>
</gene>